<accession>A0A2M8WUL9</accession>
<evidence type="ECO:0000313" key="8">
    <source>
        <dbReference type="Proteomes" id="UP000231586"/>
    </source>
</evidence>
<protein>
    <submittedName>
        <fullName evidence="7">L-lysine exporter family protein LysE/ArgO</fullName>
    </submittedName>
</protein>
<dbReference type="PANTHER" id="PTHR30086">
    <property type="entry name" value="ARGININE EXPORTER PROTEIN ARGO"/>
    <property type="match status" value="1"/>
</dbReference>
<gene>
    <name evidence="7" type="ORF">CLV34_0400</name>
</gene>
<evidence type="ECO:0000256" key="5">
    <source>
        <dbReference type="ARBA" id="ARBA00023136"/>
    </source>
</evidence>
<sequence>MPASDPATAATAVAGALFGFSLIVAIGAQNAFVLRQGLRREHVGTVVALCAGSDLVLIAAGTAGLGAVVARSDAVLTVVRWGGAAVLLAYAARAAWRALPRGAEGTLHPAGARPPAALGATVVTTLALTWLNPHVYLDTVLLLGSVAAGHGGQRWAFAAGAGCASVVWFVGLGYGARLLAPLFARPVAWRVLDGVVAVVMVLVAVSLVLR</sequence>
<proteinExistence type="predicted"/>
<keyword evidence="5 6" id="KW-0472">Membrane</keyword>
<keyword evidence="3 6" id="KW-0812">Transmembrane</keyword>
<comment type="caution">
    <text evidence="7">The sequence shown here is derived from an EMBL/GenBank/DDBJ whole genome shotgun (WGS) entry which is preliminary data.</text>
</comment>
<keyword evidence="4 6" id="KW-1133">Transmembrane helix</keyword>
<reference evidence="7 8" key="1">
    <citation type="submission" date="2017-11" db="EMBL/GenBank/DDBJ databases">
        <title>Genomic Encyclopedia of Archaeal and Bacterial Type Strains, Phase II (KMG-II): From Individual Species to Whole Genera.</title>
        <authorList>
            <person name="Goeker M."/>
        </authorList>
    </citation>
    <scope>NUCLEOTIDE SEQUENCE [LARGE SCALE GENOMIC DNA]</scope>
    <source>
        <strain evidence="7 8">DSM 22413</strain>
    </source>
</reference>
<dbReference type="InterPro" id="IPR001123">
    <property type="entry name" value="LeuE-type"/>
</dbReference>
<evidence type="ECO:0000256" key="6">
    <source>
        <dbReference type="SAM" id="Phobius"/>
    </source>
</evidence>
<evidence type="ECO:0000256" key="3">
    <source>
        <dbReference type="ARBA" id="ARBA00022692"/>
    </source>
</evidence>
<name>A0A2M8WUL9_9MICO</name>
<dbReference type="GO" id="GO:0005886">
    <property type="term" value="C:plasma membrane"/>
    <property type="evidence" value="ECO:0007669"/>
    <property type="project" value="UniProtKB-SubCell"/>
</dbReference>
<evidence type="ECO:0000256" key="2">
    <source>
        <dbReference type="ARBA" id="ARBA00022475"/>
    </source>
</evidence>
<dbReference type="Proteomes" id="UP000231586">
    <property type="component" value="Unassembled WGS sequence"/>
</dbReference>
<dbReference type="RefSeq" id="WP_100348571.1">
    <property type="nucleotide sequence ID" value="NZ_PGTZ01000006.1"/>
</dbReference>
<evidence type="ECO:0000256" key="1">
    <source>
        <dbReference type="ARBA" id="ARBA00004651"/>
    </source>
</evidence>
<dbReference type="EMBL" id="PGTZ01000006">
    <property type="protein sequence ID" value="PJI94556.1"/>
    <property type="molecule type" value="Genomic_DNA"/>
</dbReference>
<keyword evidence="2" id="KW-1003">Cell membrane</keyword>
<feature type="transmembrane region" description="Helical" evidence="6">
    <location>
        <begin position="46"/>
        <end position="68"/>
    </location>
</feature>
<feature type="transmembrane region" description="Helical" evidence="6">
    <location>
        <begin position="155"/>
        <end position="175"/>
    </location>
</feature>
<comment type="subcellular location">
    <subcellularLocation>
        <location evidence="1">Cell membrane</location>
        <topology evidence="1">Multi-pass membrane protein</topology>
    </subcellularLocation>
</comment>
<evidence type="ECO:0000313" key="7">
    <source>
        <dbReference type="EMBL" id="PJI94556.1"/>
    </source>
</evidence>
<organism evidence="7 8">
    <name type="scientific">Luteimicrobium subarcticum</name>
    <dbReference type="NCBI Taxonomy" id="620910"/>
    <lineage>
        <taxon>Bacteria</taxon>
        <taxon>Bacillati</taxon>
        <taxon>Actinomycetota</taxon>
        <taxon>Actinomycetes</taxon>
        <taxon>Micrococcales</taxon>
        <taxon>Luteimicrobium</taxon>
    </lineage>
</organism>
<feature type="transmembrane region" description="Helical" evidence="6">
    <location>
        <begin position="187"/>
        <end position="209"/>
    </location>
</feature>
<dbReference type="Pfam" id="PF01810">
    <property type="entry name" value="LysE"/>
    <property type="match status" value="1"/>
</dbReference>
<evidence type="ECO:0000256" key="4">
    <source>
        <dbReference type="ARBA" id="ARBA00022989"/>
    </source>
</evidence>
<feature type="transmembrane region" description="Helical" evidence="6">
    <location>
        <begin position="12"/>
        <end position="34"/>
    </location>
</feature>
<keyword evidence="8" id="KW-1185">Reference proteome</keyword>
<dbReference type="AlphaFoldDB" id="A0A2M8WUL9"/>
<dbReference type="GO" id="GO:0015171">
    <property type="term" value="F:amino acid transmembrane transporter activity"/>
    <property type="evidence" value="ECO:0007669"/>
    <property type="project" value="TreeGrafter"/>
</dbReference>
<dbReference type="PANTHER" id="PTHR30086:SF20">
    <property type="entry name" value="ARGININE EXPORTER PROTEIN ARGO-RELATED"/>
    <property type="match status" value="1"/>
</dbReference>
<feature type="transmembrane region" description="Helical" evidence="6">
    <location>
        <begin position="74"/>
        <end position="96"/>
    </location>
</feature>
<dbReference type="OrthoDB" id="5638726at2"/>